<evidence type="ECO:0000313" key="2">
    <source>
        <dbReference type="Proteomes" id="UP001060085"/>
    </source>
</evidence>
<protein>
    <submittedName>
        <fullName evidence="1">Uncharacterized protein</fullName>
    </submittedName>
</protein>
<organism evidence="1 2">
    <name type="scientific">Catharanthus roseus</name>
    <name type="common">Madagascar periwinkle</name>
    <name type="synonym">Vinca rosea</name>
    <dbReference type="NCBI Taxonomy" id="4058"/>
    <lineage>
        <taxon>Eukaryota</taxon>
        <taxon>Viridiplantae</taxon>
        <taxon>Streptophyta</taxon>
        <taxon>Embryophyta</taxon>
        <taxon>Tracheophyta</taxon>
        <taxon>Spermatophyta</taxon>
        <taxon>Magnoliopsida</taxon>
        <taxon>eudicotyledons</taxon>
        <taxon>Gunneridae</taxon>
        <taxon>Pentapetalae</taxon>
        <taxon>asterids</taxon>
        <taxon>lamiids</taxon>
        <taxon>Gentianales</taxon>
        <taxon>Apocynaceae</taxon>
        <taxon>Rauvolfioideae</taxon>
        <taxon>Vinceae</taxon>
        <taxon>Catharanthinae</taxon>
        <taxon>Catharanthus</taxon>
    </lineage>
</organism>
<dbReference type="EMBL" id="CM044705">
    <property type="protein sequence ID" value="KAI5663024.1"/>
    <property type="molecule type" value="Genomic_DNA"/>
</dbReference>
<name>A0ACC0AQ84_CATRO</name>
<gene>
    <name evidence="1" type="ORF">M9H77_22347</name>
</gene>
<accession>A0ACC0AQ84</accession>
<keyword evidence="2" id="KW-1185">Reference proteome</keyword>
<reference evidence="2" key="1">
    <citation type="journal article" date="2023" name="Nat. Plants">
        <title>Single-cell RNA sequencing provides a high-resolution roadmap for understanding the multicellular compartmentation of specialized metabolism.</title>
        <authorList>
            <person name="Sun S."/>
            <person name="Shen X."/>
            <person name="Li Y."/>
            <person name="Li Y."/>
            <person name="Wang S."/>
            <person name="Li R."/>
            <person name="Zhang H."/>
            <person name="Shen G."/>
            <person name="Guo B."/>
            <person name="Wei J."/>
            <person name="Xu J."/>
            <person name="St-Pierre B."/>
            <person name="Chen S."/>
            <person name="Sun C."/>
        </authorList>
    </citation>
    <scope>NUCLEOTIDE SEQUENCE [LARGE SCALE GENOMIC DNA]</scope>
</reference>
<comment type="caution">
    <text evidence="1">The sequence shown here is derived from an EMBL/GenBank/DDBJ whole genome shotgun (WGS) entry which is preliminary data.</text>
</comment>
<evidence type="ECO:0000313" key="1">
    <source>
        <dbReference type="EMBL" id="KAI5663024.1"/>
    </source>
</evidence>
<dbReference type="Proteomes" id="UP001060085">
    <property type="component" value="Linkage Group LG05"/>
</dbReference>
<proteinExistence type="predicted"/>
<sequence>MDERFHKRIGDVDRCLDRCHDRNDHYEHSYGSKNVYTKHNDSYRYGGYNCRRSSQTLGTTSKLLSYNNLKLPLLRGTLDSYNYVVWEQKVESFFYSYGDCKCENRRRMEAQPIGTWSSMKQALRNRFGVGNHDG</sequence>